<dbReference type="Proteomes" id="UP000192796">
    <property type="component" value="Unassembled WGS sequence"/>
</dbReference>
<dbReference type="RefSeq" id="WP_081154324.1">
    <property type="nucleotide sequence ID" value="NZ_LVYD01000074.1"/>
</dbReference>
<dbReference type="InterPro" id="IPR005467">
    <property type="entry name" value="His_kinase_dom"/>
</dbReference>
<feature type="transmembrane region" description="Helical" evidence="3">
    <location>
        <begin position="53"/>
        <end position="70"/>
    </location>
</feature>
<proteinExistence type="predicted"/>
<gene>
    <name evidence="5" type="ORF">A3860_36525</name>
</gene>
<dbReference type="InterPro" id="IPR003594">
    <property type="entry name" value="HATPase_dom"/>
</dbReference>
<feature type="domain" description="Histidine kinase" evidence="4">
    <location>
        <begin position="811"/>
        <end position="1023"/>
    </location>
</feature>
<keyword evidence="3" id="KW-0812">Transmembrane</keyword>
<keyword evidence="6" id="KW-1185">Reference proteome</keyword>
<comment type="caution">
    <text evidence="5">The sequence shown here is derived from an EMBL/GenBank/DDBJ whole genome shotgun (WGS) entry which is preliminary data.</text>
</comment>
<dbReference type="InterPro" id="IPR052023">
    <property type="entry name" value="Histidine_kinase_KdpD"/>
</dbReference>
<accession>A0A1V9FMW6</accession>
<dbReference type="SUPFAM" id="SSF55781">
    <property type="entry name" value="GAF domain-like"/>
    <property type="match status" value="3"/>
</dbReference>
<keyword evidence="3" id="KW-1133">Transmembrane helix</keyword>
<dbReference type="STRING" id="1703345.A3860_36525"/>
<dbReference type="EC" id="2.7.13.3" evidence="2"/>
<dbReference type="PROSITE" id="PS50109">
    <property type="entry name" value="HIS_KIN"/>
    <property type="match status" value="1"/>
</dbReference>
<sequence length="1028" mass="115982">MLNFLKKIFTEILLNDSFTKYIVAFQIPTVLCLCFQSIQAYKIGLPEFKRISIAWLANILYLTVNILFVSPQSNNYFLFVFVTVLDLYNMYLFLTATLPAVLINLSKSEKPFIDLKWLKRFPFSVKLIKRLATPKQIIFAFIIAGIARCIPGSGHIIPNIHLRYLPAATLNFLSLAVLAIYFKNVAANKYQGTALMTATLFYGAIQFLGIAQRDMLTAENKIYLDNIGFAFGLLAKIAILIFLGLFIVSGIQRIERDEKDKLLQKMTFAAKILKIKDTYISSKTIIEEEGDILRSVLKECLKLLNERLGYYAEYNEKSDELTVVYTSPLYINLRKFKFPATQGLTGLAVKTKEPQLVNSKIERSSYTSFGNMGLNSKIDKGVKSALAIPVILADHVAGVFFVESKKENYFTEIDENILKALVSQAEIAITNIRLVKELELGKIALESLQEIDLNITTQGNELDLSDILDFIIKRSLKMTRGESANICLINNNDQLDVIVSTKPENIGRTVDIHDSLVGKAYINKECVYMANLHQADEETKKLFKPYLDKETVSELAVPLIVQNTAIGVLNLESRMVDCFANDIENIKRFGGQTAIAIHIFRLLQDVRRARMHLQELITIEADTINMHKGLSATLDNILEATKRLNKQYAEILLFNKDGQLFVEKSTTEKDQNQLISRDSICGLAIEQRKTVYLPFIDKDDTLNEPIEPSVYLSTTSAERLKYNRLGRKDTRSELCIPLVAKNKVIGVFNVESTKYRDFPKEERFVLENLALAASIAIDNTRMLDEITVKNQALEKKIDYDRIEITKEFARLVNHRIGNSIGTIRVTLEDFMDGEYGDFSEEARAEFLKMLRAAETALGSGSEIRAKIPLMFDTPTSAISFAQLQQNIEQERQFKIYSDISIDIKGLKTLPPVHAHAPIIDEIVFELINNAIKAMNEHGTVIIRGFFDDTYVSISVTDSGCGIQPDNSEKIFNPLYSFWKNGQTGGGFGLFEIRQLIIIYGGDLKVVSSPSSGSTFTLTLPIKRHNTNL</sequence>
<protein>
    <recommendedName>
        <fullName evidence="2">histidine kinase</fullName>
        <ecNumber evidence="2">2.7.13.3</ecNumber>
    </recommendedName>
</protein>
<evidence type="ECO:0000256" key="2">
    <source>
        <dbReference type="ARBA" id="ARBA00012438"/>
    </source>
</evidence>
<dbReference type="EMBL" id="LVYD01000074">
    <property type="protein sequence ID" value="OQP59678.1"/>
    <property type="molecule type" value="Genomic_DNA"/>
</dbReference>
<feature type="transmembrane region" description="Helical" evidence="3">
    <location>
        <begin position="76"/>
        <end position="103"/>
    </location>
</feature>
<feature type="transmembrane region" description="Helical" evidence="3">
    <location>
        <begin position="164"/>
        <end position="182"/>
    </location>
</feature>
<feature type="transmembrane region" description="Helical" evidence="3">
    <location>
        <begin position="194"/>
        <end position="211"/>
    </location>
</feature>
<evidence type="ECO:0000256" key="3">
    <source>
        <dbReference type="SAM" id="Phobius"/>
    </source>
</evidence>
<dbReference type="Pfam" id="PF13185">
    <property type="entry name" value="GAF_2"/>
    <property type="match status" value="3"/>
</dbReference>
<dbReference type="SUPFAM" id="SSF55874">
    <property type="entry name" value="ATPase domain of HSP90 chaperone/DNA topoisomerase II/histidine kinase"/>
    <property type="match status" value="1"/>
</dbReference>
<dbReference type="GO" id="GO:0005886">
    <property type="term" value="C:plasma membrane"/>
    <property type="evidence" value="ECO:0007669"/>
    <property type="project" value="TreeGrafter"/>
</dbReference>
<feature type="transmembrane region" description="Helical" evidence="3">
    <location>
        <begin position="231"/>
        <end position="251"/>
    </location>
</feature>
<dbReference type="InterPro" id="IPR036890">
    <property type="entry name" value="HATPase_C_sf"/>
</dbReference>
<dbReference type="InterPro" id="IPR029016">
    <property type="entry name" value="GAF-like_dom_sf"/>
</dbReference>
<feature type="transmembrane region" description="Helical" evidence="3">
    <location>
        <begin position="137"/>
        <end position="158"/>
    </location>
</feature>
<dbReference type="PANTHER" id="PTHR45569">
    <property type="entry name" value="SENSOR PROTEIN KDPD"/>
    <property type="match status" value="1"/>
</dbReference>
<organism evidence="5 6">
    <name type="scientific">Niastella vici</name>
    <dbReference type="NCBI Taxonomy" id="1703345"/>
    <lineage>
        <taxon>Bacteria</taxon>
        <taxon>Pseudomonadati</taxon>
        <taxon>Bacteroidota</taxon>
        <taxon>Chitinophagia</taxon>
        <taxon>Chitinophagales</taxon>
        <taxon>Chitinophagaceae</taxon>
        <taxon>Niastella</taxon>
    </lineage>
</organism>
<dbReference type="Gene3D" id="3.30.565.10">
    <property type="entry name" value="Histidine kinase-like ATPase, C-terminal domain"/>
    <property type="match status" value="1"/>
</dbReference>
<reference evidence="5 6" key="1">
    <citation type="submission" date="2016-03" db="EMBL/GenBank/DDBJ databases">
        <title>Niastella vici sp. nov., isolated from farmland soil.</title>
        <authorList>
            <person name="Chen L."/>
            <person name="Wang D."/>
            <person name="Yang S."/>
            <person name="Wang G."/>
        </authorList>
    </citation>
    <scope>NUCLEOTIDE SEQUENCE [LARGE SCALE GENOMIC DNA]</scope>
    <source>
        <strain evidence="5 6">DJ57</strain>
    </source>
</reference>
<dbReference type="GO" id="GO:0000155">
    <property type="term" value="F:phosphorelay sensor kinase activity"/>
    <property type="evidence" value="ECO:0007669"/>
    <property type="project" value="TreeGrafter"/>
</dbReference>
<dbReference type="SMART" id="SM00387">
    <property type="entry name" value="HATPase_c"/>
    <property type="match status" value="1"/>
</dbReference>
<evidence type="ECO:0000256" key="1">
    <source>
        <dbReference type="ARBA" id="ARBA00000085"/>
    </source>
</evidence>
<comment type="catalytic activity">
    <reaction evidence="1">
        <text>ATP + protein L-histidine = ADP + protein N-phospho-L-histidine.</text>
        <dbReference type="EC" id="2.7.13.3"/>
    </reaction>
</comment>
<name>A0A1V9FMW6_9BACT</name>
<dbReference type="PRINTS" id="PR00344">
    <property type="entry name" value="BCTRLSENSOR"/>
</dbReference>
<evidence type="ECO:0000313" key="5">
    <source>
        <dbReference type="EMBL" id="OQP59678.1"/>
    </source>
</evidence>
<dbReference type="PANTHER" id="PTHR45569:SF1">
    <property type="entry name" value="SENSOR PROTEIN KDPD"/>
    <property type="match status" value="1"/>
</dbReference>
<dbReference type="Gene3D" id="3.30.450.40">
    <property type="match status" value="3"/>
</dbReference>
<feature type="transmembrane region" description="Helical" evidence="3">
    <location>
        <begin position="20"/>
        <end position="41"/>
    </location>
</feature>
<dbReference type="Pfam" id="PF02518">
    <property type="entry name" value="HATPase_c"/>
    <property type="match status" value="1"/>
</dbReference>
<evidence type="ECO:0000313" key="6">
    <source>
        <dbReference type="Proteomes" id="UP000192796"/>
    </source>
</evidence>
<dbReference type="AlphaFoldDB" id="A0A1V9FMW6"/>
<evidence type="ECO:0000259" key="4">
    <source>
        <dbReference type="PROSITE" id="PS50109"/>
    </source>
</evidence>
<keyword evidence="3" id="KW-0472">Membrane</keyword>
<dbReference type="SMART" id="SM00065">
    <property type="entry name" value="GAF"/>
    <property type="match status" value="3"/>
</dbReference>
<dbReference type="InterPro" id="IPR004358">
    <property type="entry name" value="Sig_transdc_His_kin-like_C"/>
</dbReference>
<dbReference type="OrthoDB" id="9806995at2"/>
<dbReference type="InterPro" id="IPR003018">
    <property type="entry name" value="GAF"/>
</dbReference>